<name>A0A0L0P2Q5_CANAR</name>
<sequence length="91" mass="10397">MAALAQSKPWSKFLGHLGVSLEKRRLKLPPGYYNQNPPPFDFRKRVPKRNLLEKKKNESLQKSCKSPGSYLLSQTLWLGVTEVSGVQLRET</sequence>
<protein>
    <submittedName>
        <fullName evidence="1">Uncharacterized protein</fullName>
    </submittedName>
</protein>
<reference evidence="2" key="1">
    <citation type="journal article" date="2015" name="BMC Genomics">
        <title>Draft genome of a commonly misdiagnosed multidrug resistant pathogen Candida auris.</title>
        <authorList>
            <person name="Chatterjee S."/>
            <person name="Alampalli S.V."/>
            <person name="Nageshan R.K."/>
            <person name="Chettiar S.T."/>
            <person name="Joshi S."/>
            <person name="Tatu U.S."/>
        </authorList>
    </citation>
    <scope>NUCLEOTIDE SEQUENCE [LARGE SCALE GENOMIC DNA]</scope>
    <source>
        <strain evidence="2">6684</strain>
    </source>
</reference>
<evidence type="ECO:0000313" key="2">
    <source>
        <dbReference type="Proteomes" id="UP000037122"/>
    </source>
</evidence>
<comment type="caution">
    <text evidence="1">The sequence shown here is derived from an EMBL/GenBank/DDBJ whole genome shotgun (WGS) entry which is preliminary data.</text>
</comment>
<dbReference type="VEuPathDB" id="FungiDB:QG37_02597"/>
<dbReference type="Proteomes" id="UP000037122">
    <property type="component" value="Unassembled WGS sequence"/>
</dbReference>
<dbReference type="AlphaFoldDB" id="A0A0L0P2Q5"/>
<proteinExistence type="predicted"/>
<organism evidence="1 2">
    <name type="scientific">Candidozyma auris</name>
    <name type="common">Yeast</name>
    <name type="synonym">Candida auris</name>
    <dbReference type="NCBI Taxonomy" id="498019"/>
    <lineage>
        <taxon>Eukaryota</taxon>
        <taxon>Fungi</taxon>
        <taxon>Dikarya</taxon>
        <taxon>Ascomycota</taxon>
        <taxon>Saccharomycotina</taxon>
        <taxon>Pichiomycetes</taxon>
        <taxon>Metschnikowiaceae</taxon>
        <taxon>Candidozyma</taxon>
    </lineage>
</organism>
<evidence type="ECO:0000313" key="1">
    <source>
        <dbReference type="EMBL" id="KNE00564.1"/>
    </source>
</evidence>
<gene>
    <name evidence="1" type="ORF">QG37_02597</name>
</gene>
<dbReference type="EMBL" id="LGST01000018">
    <property type="protein sequence ID" value="KNE00564.1"/>
    <property type="molecule type" value="Genomic_DNA"/>
</dbReference>
<accession>A0A0L0P2Q5</accession>